<dbReference type="Proteomes" id="UP000502677">
    <property type="component" value="Chromosome"/>
</dbReference>
<reference evidence="1 2" key="1">
    <citation type="submission" date="2020-03" db="EMBL/GenBank/DDBJ databases">
        <title>Leucobacter sp. nov., isolated from beetles.</title>
        <authorList>
            <person name="Hyun D.-W."/>
            <person name="Bae J.-W."/>
        </authorList>
    </citation>
    <scope>NUCLEOTIDE SEQUENCE [LARGE SCALE GENOMIC DNA]</scope>
    <source>
        <strain evidence="1 2">HDW9C</strain>
    </source>
</reference>
<evidence type="ECO:0000313" key="2">
    <source>
        <dbReference type="Proteomes" id="UP000502677"/>
    </source>
</evidence>
<evidence type="ECO:0000313" key="1">
    <source>
        <dbReference type="EMBL" id="QIK63794.1"/>
    </source>
</evidence>
<dbReference type="RefSeq" id="WP_166292136.1">
    <property type="nucleotide sequence ID" value="NZ_CP049863.1"/>
</dbReference>
<dbReference type="EMBL" id="CP049863">
    <property type="protein sequence ID" value="QIK63794.1"/>
    <property type="molecule type" value="Genomic_DNA"/>
</dbReference>
<keyword evidence="2" id="KW-1185">Reference proteome</keyword>
<dbReference type="AlphaFoldDB" id="A0A6G7XGR3"/>
<protein>
    <recommendedName>
        <fullName evidence="3">Replication protein</fullName>
    </recommendedName>
</protein>
<dbReference type="KEGG" id="lvi:G7068_11810"/>
<sequence>MNNLDPGVASALSLYLRPDKDHANVTSGAVAARAERKRGDCTAASEASVAAPAALDSTLSYCWGQIPNDENETDFPDSSGERRAIRWAARALLWKASTLRPVRMCGRVLRDDPGAPSTGAGVKRRELPNGAVAGYSGVTLCGSVWSCPRCSAVIAQRRAEEISRAVAACHQRGGKVYLMTKTVRHTRKDSLEELFNVISKGWRSGLGGVAWSGRKERVRVRDGREWLEPAILGDAERFGIAGRVRATEATVSLPGSGGHGWHVHFHALIFATGTLGEGLRIDLDSHLNRLFGTSISWDRDGLGLLAFGSQVFGRYRKAIEKVGFRADSEGFDLREVHDGGADFVGSYLAKATYDVAARIGFEVASGAHTKNSRVERNVTPFEVLSRCAEDLQARRFGIRTPRRWEIINLDDGTIGLVNLDTGSVDSITSPGLWALWHEWERASRGRHQIHWSLKLKNDSERAQLWEAIVSARGETKDDETVAQVELQGERLGEIPREDWYGHLVWRPAWLVGALDAAEQRGFDGLRTYLESRKVRLTFDQEFPS</sequence>
<organism evidence="1 2">
    <name type="scientific">Leucobacter viscericola</name>
    <dbReference type="NCBI Taxonomy" id="2714935"/>
    <lineage>
        <taxon>Bacteria</taxon>
        <taxon>Bacillati</taxon>
        <taxon>Actinomycetota</taxon>
        <taxon>Actinomycetes</taxon>
        <taxon>Micrococcales</taxon>
        <taxon>Microbacteriaceae</taxon>
        <taxon>Leucobacter</taxon>
    </lineage>
</organism>
<gene>
    <name evidence="1" type="ORF">G7068_11810</name>
</gene>
<name>A0A6G7XGR3_9MICO</name>
<proteinExistence type="predicted"/>
<evidence type="ECO:0008006" key="3">
    <source>
        <dbReference type="Google" id="ProtNLM"/>
    </source>
</evidence>
<accession>A0A6G7XGR3</accession>